<dbReference type="EMBL" id="CAJVQB010007944">
    <property type="protein sequence ID" value="CAG8711699.1"/>
    <property type="molecule type" value="Genomic_DNA"/>
</dbReference>
<organism evidence="1 2">
    <name type="scientific">Gigaspora margarita</name>
    <dbReference type="NCBI Taxonomy" id="4874"/>
    <lineage>
        <taxon>Eukaryota</taxon>
        <taxon>Fungi</taxon>
        <taxon>Fungi incertae sedis</taxon>
        <taxon>Mucoromycota</taxon>
        <taxon>Glomeromycotina</taxon>
        <taxon>Glomeromycetes</taxon>
        <taxon>Diversisporales</taxon>
        <taxon>Gigasporaceae</taxon>
        <taxon>Gigaspora</taxon>
    </lineage>
</organism>
<name>A0ABN7V0J0_GIGMA</name>
<proteinExistence type="predicted"/>
<gene>
    <name evidence="1" type="ORF">GMARGA_LOCUS12796</name>
</gene>
<comment type="caution">
    <text evidence="1">The sequence shown here is derived from an EMBL/GenBank/DDBJ whole genome shotgun (WGS) entry which is preliminary data.</text>
</comment>
<evidence type="ECO:0000313" key="1">
    <source>
        <dbReference type="EMBL" id="CAG8711699.1"/>
    </source>
</evidence>
<dbReference type="Proteomes" id="UP000789901">
    <property type="component" value="Unassembled WGS sequence"/>
</dbReference>
<reference evidence="1 2" key="1">
    <citation type="submission" date="2021-06" db="EMBL/GenBank/DDBJ databases">
        <authorList>
            <person name="Kallberg Y."/>
            <person name="Tangrot J."/>
            <person name="Rosling A."/>
        </authorList>
    </citation>
    <scope>NUCLEOTIDE SEQUENCE [LARGE SCALE GENOMIC DNA]</scope>
    <source>
        <strain evidence="1 2">120-4 pot B 10/14</strain>
    </source>
</reference>
<protein>
    <submittedName>
        <fullName evidence="1">13670_t:CDS:1</fullName>
    </submittedName>
</protein>
<evidence type="ECO:0000313" key="2">
    <source>
        <dbReference type="Proteomes" id="UP000789901"/>
    </source>
</evidence>
<keyword evidence="2" id="KW-1185">Reference proteome</keyword>
<sequence length="44" mass="5049">MLKVNDIRWLLRVNNIRWLLRVNGLIVLKGSIILSSSSIESEQA</sequence>
<accession>A0ABN7V0J0</accession>